<dbReference type="KEGG" id="aab:A4R43_13185"/>
<organism evidence="3 4">
    <name type="scientific">Amycolatopsis albispora</name>
    <dbReference type="NCBI Taxonomy" id="1804986"/>
    <lineage>
        <taxon>Bacteria</taxon>
        <taxon>Bacillati</taxon>
        <taxon>Actinomycetota</taxon>
        <taxon>Actinomycetes</taxon>
        <taxon>Pseudonocardiales</taxon>
        <taxon>Pseudonocardiaceae</taxon>
        <taxon>Amycolatopsis</taxon>
    </lineage>
</organism>
<dbReference type="AlphaFoldDB" id="A0A344LK76"/>
<accession>A0A344LK76</accession>
<reference evidence="3 4" key="1">
    <citation type="submission" date="2016-04" db="EMBL/GenBank/DDBJ databases">
        <title>Complete genome sequence and analysis of deep-sea sediment isolate, Amycolatopsis sp. WP1.</title>
        <authorList>
            <person name="Wang H."/>
            <person name="Chen S."/>
            <person name="Wu Q."/>
        </authorList>
    </citation>
    <scope>NUCLEOTIDE SEQUENCE [LARGE SCALE GENOMIC DNA]</scope>
    <source>
        <strain evidence="3 4">WP1</strain>
    </source>
</reference>
<sequence>MVSVITPVHPPSLAHLDETYRSLAAQELPAGWSWEWLVQADGDGDLLTGRLPDDPRVRPGHNRKGGPGVTRTMAAGRARGELVKNLDADDLLLPGALAREITALADESLGWTTCKALDLLPDGSHAAFDDDPAEGVLAPGSVLRHWRTHNHRPPVHGTTLCLRRDLLLMLGGWSPLPASEDTGLLLAANAVAPGYFIATPGLLYRKWPGQVTQSPAHTDPDEQRIRMHLIGSRAEALLARFTSNR</sequence>
<feature type="domain" description="Glycosyltransferase 2-like" evidence="2">
    <location>
        <begin position="3"/>
        <end position="106"/>
    </location>
</feature>
<protein>
    <submittedName>
        <fullName evidence="3">Glycosyltransferase</fullName>
    </submittedName>
</protein>
<dbReference type="Proteomes" id="UP000250434">
    <property type="component" value="Chromosome"/>
</dbReference>
<dbReference type="EMBL" id="CP015163">
    <property type="protein sequence ID" value="AXB48450.1"/>
    <property type="molecule type" value="Genomic_DNA"/>
</dbReference>
<dbReference type="InterPro" id="IPR001173">
    <property type="entry name" value="Glyco_trans_2-like"/>
</dbReference>
<evidence type="ECO:0000313" key="4">
    <source>
        <dbReference type="Proteomes" id="UP000250434"/>
    </source>
</evidence>
<dbReference type="InterPro" id="IPR029044">
    <property type="entry name" value="Nucleotide-diphossugar_trans"/>
</dbReference>
<proteinExistence type="predicted"/>
<keyword evidence="3" id="KW-0808">Transferase</keyword>
<dbReference type="OrthoDB" id="4529776at2"/>
<evidence type="ECO:0000313" key="3">
    <source>
        <dbReference type="EMBL" id="AXB48450.1"/>
    </source>
</evidence>
<dbReference type="SUPFAM" id="SSF53448">
    <property type="entry name" value="Nucleotide-diphospho-sugar transferases"/>
    <property type="match status" value="1"/>
</dbReference>
<dbReference type="Gene3D" id="3.90.550.10">
    <property type="entry name" value="Spore Coat Polysaccharide Biosynthesis Protein SpsA, Chain A"/>
    <property type="match status" value="1"/>
</dbReference>
<gene>
    <name evidence="3" type="ORF">A4R43_13185</name>
</gene>
<feature type="region of interest" description="Disordered" evidence="1">
    <location>
        <begin position="49"/>
        <end position="71"/>
    </location>
</feature>
<evidence type="ECO:0000256" key="1">
    <source>
        <dbReference type="SAM" id="MobiDB-lite"/>
    </source>
</evidence>
<evidence type="ECO:0000259" key="2">
    <source>
        <dbReference type="Pfam" id="PF00535"/>
    </source>
</evidence>
<dbReference type="GO" id="GO:0016740">
    <property type="term" value="F:transferase activity"/>
    <property type="evidence" value="ECO:0007669"/>
    <property type="project" value="UniProtKB-KW"/>
</dbReference>
<name>A0A344LK76_9PSEU</name>
<dbReference type="Pfam" id="PF00535">
    <property type="entry name" value="Glycos_transf_2"/>
    <property type="match status" value="1"/>
</dbReference>
<keyword evidence="4" id="KW-1185">Reference proteome</keyword>